<dbReference type="SMART" id="SM00829">
    <property type="entry name" value="PKS_ER"/>
    <property type="match status" value="1"/>
</dbReference>
<evidence type="ECO:0000256" key="5">
    <source>
        <dbReference type="ARBA" id="ARBA00022935"/>
    </source>
</evidence>
<dbReference type="EC" id="1.1.1.12" evidence="9"/>
<dbReference type="PROSITE" id="PS00059">
    <property type="entry name" value="ADH_ZINC"/>
    <property type="match status" value="1"/>
</dbReference>
<keyword evidence="6" id="KW-0560">Oxidoreductase</keyword>
<reference evidence="15 16" key="1">
    <citation type="submission" date="2023-10" db="EMBL/GenBank/DDBJ databases">
        <title>Draft genome sequence of Xylaria bambusicola isolate GMP-LS, the root and basal stem rot pathogen of sugarcane in Indonesia.</title>
        <authorList>
            <person name="Selvaraj P."/>
            <person name="Muralishankar V."/>
            <person name="Muruganantham S."/>
            <person name="Sp S."/>
            <person name="Haryani S."/>
            <person name="Lau K.J.X."/>
            <person name="Naqvi N.I."/>
        </authorList>
    </citation>
    <scope>NUCLEOTIDE SEQUENCE [LARGE SCALE GENOMIC DNA]</scope>
    <source>
        <strain evidence="15">GMP-LS</strain>
    </source>
</reference>
<dbReference type="InterPro" id="IPR045306">
    <property type="entry name" value="SDH-like"/>
</dbReference>
<evidence type="ECO:0000256" key="9">
    <source>
        <dbReference type="ARBA" id="ARBA00038954"/>
    </source>
</evidence>
<dbReference type="Proteomes" id="UP001305414">
    <property type="component" value="Unassembled WGS sequence"/>
</dbReference>
<evidence type="ECO:0000256" key="2">
    <source>
        <dbReference type="ARBA" id="ARBA00008072"/>
    </source>
</evidence>
<evidence type="ECO:0000313" key="16">
    <source>
        <dbReference type="Proteomes" id="UP001305414"/>
    </source>
</evidence>
<comment type="similarity">
    <text evidence="2 12">Belongs to the zinc-containing alcohol dehydrogenase family.</text>
</comment>
<evidence type="ECO:0000256" key="8">
    <source>
        <dbReference type="ARBA" id="ARBA00037881"/>
    </source>
</evidence>
<dbReference type="InterPro" id="IPR036291">
    <property type="entry name" value="NAD(P)-bd_dom_sf"/>
</dbReference>
<keyword evidence="3 12" id="KW-0479">Metal-binding</keyword>
<sequence length="403" mass="42904">MNPKTKRIKARHSQTPIMCGAMQVNASVLHGAKDLRILNKKEQRTLPAPSDSEVQVAVSATGLCGSDLHYFNHYRNGNIQVVEPLSLGHESAGTITAVGPSVTNLKVGDRVALEVGLPCEKCELCAAGRYNICKAMSFRSSAKSVPHFQGTLQTRINHPARYCHKLPPSLTLEHGALIEPLSVAMHAGKRSGVAAGSTVVILGAGAVGLLCGAVAKVAGAKKIVIADILAERTTFAVNNGFADAAFTVPLARPQTIEEKLMYAQDVAEKIKRIRINEEEVGEADATFECTGVESCMHSAIYSTKPGGRVIIIGMGTPIQTIPISAAALREVDLVGVFRYANTYPAAMKLLSEKNGRLPDISKLVTQRFQGLDSIPAAFEMAGKVKDEKGNLVLKVMVDTGDAP</sequence>
<accession>A0AAN7UIL5</accession>
<evidence type="ECO:0000259" key="14">
    <source>
        <dbReference type="SMART" id="SM00829"/>
    </source>
</evidence>
<dbReference type="GO" id="GO:0008270">
    <property type="term" value="F:zinc ion binding"/>
    <property type="evidence" value="ECO:0007669"/>
    <property type="project" value="InterPro"/>
</dbReference>
<dbReference type="PANTHER" id="PTHR43161:SF25">
    <property type="entry name" value="ALCOHOL DEHYDROGENASE, PUTATIVE (AFU_ORTHOLOGUE AFUA_1G14390)-RELATED"/>
    <property type="match status" value="1"/>
</dbReference>
<feature type="domain" description="Enoyl reductase (ER)" evidence="14">
    <location>
        <begin position="31"/>
        <end position="393"/>
    </location>
</feature>
<dbReference type="GO" id="GO:0019568">
    <property type="term" value="P:arabinose catabolic process"/>
    <property type="evidence" value="ECO:0007669"/>
    <property type="project" value="UniProtKB-KW"/>
</dbReference>
<keyword evidence="13" id="KW-0472">Membrane</keyword>
<feature type="transmembrane region" description="Helical" evidence="13">
    <location>
        <begin position="193"/>
        <end position="215"/>
    </location>
</feature>
<organism evidence="15 16">
    <name type="scientific">Xylaria bambusicola</name>
    <dbReference type="NCBI Taxonomy" id="326684"/>
    <lineage>
        <taxon>Eukaryota</taxon>
        <taxon>Fungi</taxon>
        <taxon>Dikarya</taxon>
        <taxon>Ascomycota</taxon>
        <taxon>Pezizomycotina</taxon>
        <taxon>Sordariomycetes</taxon>
        <taxon>Xylariomycetidae</taxon>
        <taxon>Xylariales</taxon>
        <taxon>Xylariaceae</taxon>
        <taxon>Xylaria</taxon>
    </lineage>
</organism>
<comment type="caution">
    <text evidence="15">The sequence shown here is derived from an EMBL/GenBank/DDBJ whole genome shotgun (WGS) entry which is preliminary data.</text>
</comment>
<dbReference type="SUPFAM" id="SSF51735">
    <property type="entry name" value="NAD(P)-binding Rossmann-fold domains"/>
    <property type="match status" value="1"/>
</dbReference>
<dbReference type="AlphaFoldDB" id="A0AAN7UIL5"/>
<evidence type="ECO:0000256" key="4">
    <source>
        <dbReference type="ARBA" id="ARBA00022833"/>
    </source>
</evidence>
<comment type="cofactor">
    <cofactor evidence="1 12">
        <name>Zn(2+)</name>
        <dbReference type="ChEBI" id="CHEBI:29105"/>
    </cofactor>
</comment>
<evidence type="ECO:0000256" key="7">
    <source>
        <dbReference type="ARBA" id="ARBA00023027"/>
    </source>
</evidence>
<dbReference type="Pfam" id="PF08240">
    <property type="entry name" value="ADH_N"/>
    <property type="match status" value="1"/>
</dbReference>
<keyword evidence="7" id="KW-0520">NAD</keyword>
<keyword evidence="13" id="KW-1133">Transmembrane helix</keyword>
<evidence type="ECO:0000256" key="10">
    <source>
        <dbReference type="ARBA" id="ARBA00039783"/>
    </source>
</evidence>
<gene>
    <name evidence="15" type="ORF">RRF57_002341</name>
</gene>
<dbReference type="Pfam" id="PF00107">
    <property type="entry name" value="ADH_zinc_N"/>
    <property type="match status" value="1"/>
</dbReference>
<evidence type="ECO:0000256" key="3">
    <source>
        <dbReference type="ARBA" id="ARBA00022723"/>
    </source>
</evidence>
<evidence type="ECO:0000256" key="1">
    <source>
        <dbReference type="ARBA" id="ARBA00001947"/>
    </source>
</evidence>
<dbReference type="CDD" id="cd05285">
    <property type="entry name" value="sorbitol_DH"/>
    <property type="match status" value="1"/>
</dbReference>
<dbReference type="EMBL" id="JAWHQM010000004">
    <property type="protein sequence ID" value="KAK5626626.1"/>
    <property type="molecule type" value="Genomic_DNA"/>
</dbReference>
<proteinExistence type="inferred from homology"/>
<keyword evidence="5" id="KW-0119">Carbohydrate metabolism</keyword>
<keyword evidence="5" id="KW-0054">Arabinose catabolism</keyword>
<dbReference type="InterPro" id="IPR011032">
    <property type="entry name" value="GroES-like_sf"/>
</dbReference>
<dbReference type="Gene3D" id="3.40.50.720">
    <property type="entry name" value="NAD(P)-binding Rossmann-like Domain"/>
    <property type="match status" value="1"/>
</dbReference>
<keyword evidence="13" id="KW-0812">Transmembrane</keyword>
<dbReference type="InterPro" id="IPR020843">
    <property type="entry name" value="ER"/>
</dbReference>
<evidence type="ECO:0000256" key="11">
    <source>
        <dbReference type="ARBA" id="ARBA00049317"/>
    </source>
</evidence>
<evidence type="ECO:0000256" key="13">
    <source>
        <dbReference type="SAM" id="Phobius"/>
    </source>
</evidence>
<dbReference type="FunFam" id="3.40.50.720:FF:000068">
    <property type="entry name" value="Sorbitol dehydrogenase"/>
    <property type="match status" value="1"/>
</dbReference>
<keyword evidence="4 12" id="KW-0862">Zinc</keyword>
<evidence type="ECO:0000256" key="6">
    <source>
        <dbReference type="ARBA" id="ARBA00023002"/>
    </source>
</evidence>
<comment type="catalytic activity">
    <reaction evidence="11">
        <text>L-arabinitol + NAD(+) = L-xylulose + NADH + H(+)</text>
        <dbReference type="Rhea" id="RHEA:16381"/>
        <dbReference type="ChEBI" id="CHEBI:15378"/>
        <dbReference type="ChEBI" id="CHEBI:17399"/>
        <dbReference type="ChEBI" id="CHEBI:18403"/>
        <dbReference type="ChEBI" id="CHEBI:57540"/>
        <dbReference type="ChEBI" id="CHEBI:57945"/>
        <dbReference type="EC" id="1.1.1.12"/>
    </reaction>
</comment>
<dbReference type="Gene3D" id="3.90.180.10">
    <property type="entry name" value="Medium-chain alcohol dehydrogenases, catalytic domain"/>
    <property type="match status" value="1"/>
</dbReference>
<keyword evidence="16" id="KW-1185">Reference proteome</keyword>
<evidence type="ECO:0000256" key="12">
    <source>
        <dbReference type="RuleBase" id="RU361277"/>
    </source>
</evidence>
<dbReference type="GO" id="GO:0050019">
    <property type="term" value="F:L-arabinitol 4-dehydrogenase activity"/>
    <property type="evidence" value="ECO:0007669"/>
    <property type="project" value="UniProtKB-EC"/>
</dbReference>
<dbReference type="SUPFAM" id="SSF50129">
    <property type="entry name" value="GroES-like"/>
    <property type="match status" value="1"/>
</dbReference>
<protein>
    <recommendedName>
        <fullName evidence="10">L-arabinitol 4-dehydrogenase</fullName>
        <ecNumber evidence="9">1.1.1.12</ecNumber>
    </recommendedName>
</protein>
<dbReference type="GO" id="GO:0003939">
    <property type="term" value="F:L-iditol 2-dehydrogenase (NAD+) activity"/>
    <property type="evidence" value="ECO:0007669"/>
    <property type="project" value="TreeGrafter"/>
</dbReference>
<name>A0AAN7UIL5_9PEZI</name>
<evidence type="ECO:0000313" key="15">
    <source>
        <dbReference type="EMBL" id="KAK5626626.1"/>
    </source>
</evidence>
<dbReference type="InterPro" id="IPR013149">
    <property type="entry name" value="ADH-like_C"/>
</dbReference>
<dbReference type="InterPro" id="IPR013154">
    <property type="entry name" value="ADH-like_N"/>
</dbReference>
<dbReference type="PANTHER" id="PTHR43161">
    <property type="entry name" value="SORBITOL DEHYDROGENASE"/>
    <property type="match status" value="1"/>
</dbReference>
<dbReference type="GO" id="GO:0006062">
    <property type="term" value="P:sorbitol catabolic process"/>
    <property type="evidence" value="ECO:0007669"/>
    <property type="project" value="TreeGrafter"/>
</dbReference>
<comment type="pathway">
    <text evidence="8">Carbohydrate degradation; L-arabinose degradation via L-arabinitol; D-xylulose 5-phosphate from L-arabinose (fungal route): step 2/5.</text>
</comment>
<dbReference type="InterPro" id="IPR002328">
    <property type="entry name" value="ADH_Zn_CS"/>
</dbReference>